<accession>A0ABT3TUB1</accession>
<evidence type="ECO:0000259" key="2">
    <source>
        <dbReference type="Pfam" id="PF00905"/>
    </source>
</evidence>
<evidence type="ECO:0000259" key="3">
    <source>
        <dbReference type="Pfam" id="PF05223"/>
    </source>
</evidence>
<evidence type="ECO:0000313" key="5">
    <source>
        <dbReference type="Proteomes" id="UP001163064"/>
    </source>
</evidence>
<dbReference type="PANTHER" id="PTHR30627:SF24">
    <property type="entry name" value="PENICILLIN-BINDING PROTEIN 4B"/>
    <property type="match status" value="1"/>
</dbReference>
<dbReference type="SUPFAM" id="SSF56601">
    <property type="entry name" value="beta-lactamase/transpeptidase-like"/>
    <property type="match status" value="1"/>
</dbReference>
<dbReference type="EMBL" id="JAPHNL010000113">
    <property type="protein sequence ID" value="MCX3060623.1"/>
    <property type="molecule type" value="Genomic_DNA"/>
</dbReference>
<dbReference type="InterPro" id="IPR050515">
    <property type="entry name" value="Beta-lactam/transpept"/>
</dbReference>
<gene>
    <name evidence="4" type="ORF">OFY01_12800</name>
</gene>
<dbReference type="RefSeq" id="WP_266599362.1">
    <property type="nucleotide sequence ID" value="NZ_JAPHNL010000113.1"/>
</dbReference>
<organism evidence="4 5">
    <name type="scientific">Streptomyces beihaiensis</name>
    <dbReference type="NCBI Taxonomy" id="2984495"/>
    <lineage>
        <taxon>Bacteria</taxon>
        <taxon>Bacillati</taxon>
        <taxon>Actinomycetota</taxon>
        <taxon>Actinomycetes</taxon>
        <taxon>Kitasatosporales</taxon>
        <taxon>Streptomycetaceae</taxon>
        <taxon>Streptomyces</taxon>
    </lineage>
</organism>
<dbReference type="InterPro" id="IPR007887">
    <property type="entry name" value="MecA_N"/>
</dbReference>
<sequence length="549" mass="56373">MRKGVKTAIVGSVFTVMVGGAGYGAFNIINGLSGNGGSSGAGAPAVHRTGPPSSDEVEKAAHKFLTAWAKNDPDTAAVYTNYPGGARDALTSWHDDAHVTRTVLTEGTPAGNKVPYKVKATVSFKGMTKTMSYDASLKVVRGTSTGRALVDWSPTVLHPDMLKGDTLVTGEAATPPIEAVDRNGVVLTKDKYPSLGPILDTLRSRYGDKAGGTPGVETYIQRTANDGTTTEKTLLTLAEGKPGKLRTTLSATAQAAAEKAATRFSKSAVVAVKASTGEVLAVANHGYGTWNAAFEAKLAPGSTMKIITAAALIDHGVTTANGPAPCPPYVVVRSQTFHNLTGEQPNMNATLSNDFQRSCNTGFIKQFYNLKPAGSALADEAKNRFGIGKDWQTGIVSTDGSVPVTGDSDDGAAFIGQGKVTMNPLNMASVTATAITGTFRQPVLVSPELSGRPRATARGLPASTVAQLKQMMHATATSAIGTATRAMAGMPGNDFGAKTGSAEVGGQAASNSWFTGYHNDVTAAAMVQAGGHGNTAAGPIVASVLRAAG</sequence>
<protein>
    <submittedName>
        <fullName evidence="4">Penicillin-binding transpeptidase domain-containing protein</fullName>
    </submittedName>
</protein>
<proteinExistence type="predicted"/>
<feature type="domain" description="Penicillin-binding protein transpeptidase" evidence="2">
    <location>
        <begin position="268"/>
        <end position="545"/>
    </location>
</feature>
<dbReference type="InterPro" id="IPR012338">
    <property type="entry name" value="Beta-lactam/transpept-like"/>
</dbReference>
<keyword evidence="5" id="KW-1185">Reference proteome</keyword>
<feature type="transmembrane region" description="Helical" evidence="1">
    <location>
        <begin position="7"/>
        <end position="26"/>
    </location>
</feature>
<keyword evidence="1" id="KW-0472">Membrane</keyword>
<evidence type="ECO:0000256" key="1">
    <source>
        <dbReference type="SAM" id="Phobius"/>
    </source>
</evidence>
<dbReference type="PANTHER" id="PTHR30627">
    <property type="entry name" value="PEPTIDOGLYCAN D,D-TRANSPEPTIDASE"/>
    <property type="match status" value="1"/>
</dbReference>
<name>A0ABT3TUB1_9ACTN</name>
<dbReference type="Pfam" id="PF05223">
    <property type="entry name" value="MecA_N"/>
    <property type="match status" value="1"/>
</dbReference>
<keyword evidence="1" id="KW-1133">Transmembrane helix</keyword>
<evidence type="ECO:0000313" key="4">
    <source>
        <dbReference type="EMBL" id="MCX3060623.1"/>
    </source>
</evidence>
<dbReference type="Gene3D" id="3.40.710.10">
    <property type="entry name" value="DD-peptidase/beta-lactamase superfamily"/>
    <property type="match status" value="1"/>
</dbReference>
<dbReference type="Pfam" id="PF00905">
    <property type="entry name" value="Transpeptidase"/>
    <property type="match status" value="1"/>
</dbReference>
<keyword evidence="1" id="KW-0812">Transmembrane</keyword>
<dbReference type="Proteomes" id="UP001163064">
    <property type="component" value="Unassembled WGS sequence"/>
</dbReference>
<reference evidence="4" key="1">
    <citation type="submission" date="2022-10" db="EMBL/GenBank/DDBJ databases">
        <title>Streptomyces beihaiensis sp. nov., a chitin degrading actinobacterium, isolated from shrimp pond soil.</title>
        <authorList>
            <person name="Xie J."/>
            <person name="Shen N."/>
        </authorList>
    </citation>
    <scope>NUCLEOTIDE SEQUENCE</scope>
    <source>
        <strain evidence="4">GXMU-J5</strain>
    </source>
</reference>
<comment type="caution">
    <text evidence="4">The sequence shown here is derived from an EMBL/GenBank/DDBJ whole genome shotgun (WGS) entry which is preliminary data.</text>
</comment>
<dbReference type="InterPro" id="IPR001460">
    <property type="entry name" value="PCN-bd_Tpept"/>
</dbReference>
<feature type="domain" description="NTF2-like N-terminal transpeptidase" evidence="3">
    <location>
        <begin position="58"/>
        <end position="165"/>
    </location>
</feature>